<dbReference type="AlphaFoldDB" id="A0A1T5EV50"/>
<feature type="transmembrane region" description="Helical" evidence="1">
    <location>
        <begin position="27"/>
        <end position="48"/>
    </location>
</feature>
<evidence type="ECO:0000313" key="2">
    <source>
        <dbReference type="EMBL" id="SKB87825.1"/>
    </source>
</evidence>
<evidence type="ECO:0000313" key="3">
    <source>
        <dbReference type="Proteomes" id="UP000191055"/>
    </source>
</evidence>
<keyword evidence="3" id="KW-1185">Reference proteome</keyword>
<evidence type="ECO:0000256" key="1">
    <source>
        <dbReference type="SAM" id="Phobius"/>
    </source>
</evidence>
<name>A0A1T5EV50_9BACT</name>
<sequence length="138" mass="16812">MQNLYFLIWSEAIQRFWKHSSHTEWKWSVFTFVTWMNALNLYIIVLWLEYFDIYTIPKLHVNIFPGELLDRFTRFAITFAGPFAVINYFLIFFRNRYEKIVERYKVIKKNYFIIYSVSMIVGALLSTYLYGILTYYGS</sequence>
<dbReference type="EMBL" id="FUYV01000006">
    <property type="protein sequence ID" value="SKB87825.1"/>
    <property type="molecule type" value="Genomic_DNA"/>
</dbReference>
<gene>
    <name evidence="2" type="ORF">SAMN03080601_01408</name>
</gene>
<dbReference type="KEGG" id="asx:CDL62_02070"/>
<keyword evidence="1" id="KW-1133">Transmembrane helix</keyword>
<feature type="transmembrane region" description="Helical" evidence="1">
    <location>
        <begin position="112"/>
        <end position="136"/>
    </location>
</feature>
<feature type="transmembrane region" description="Helical" evidence="1">
    <location>
        <begin position="72"/>
        <end position="91"/>
    </location>
</feature>
<keyword evidence="1" id="KW-0812">Transmembrane</keyword>
<keyword evidence="1" id="KW-0472">Membrane</keyword>
<dbReference type="Proteomes" id="UP000191055">
    <property type="component" value="Unassembled WGS sequence"/>
</dbReference>
<reference evidence="2 3" key="1">
    <citation type="submission" date="2017-02" db="EMBL/GenBank/DDBJ databases">
        <authorList>
            <person name="Peterson S.W."/>
        </authorList>
    </citation>
    <scope>NUCLEOTIDE SEQUENCE [LARGE SCALE GENOMIC DNA]</scope>
    <source>
        <strain evidence="2 3">DSM 24412</strain>
    </source>
</reference>
<organism evidence="2 3">
    <name type="scientific">Alkalitalea saponilacus</name>
    <dbReference type="NCBI Taxonomy" id="889453"/>
    <lineage>
        <taxon>Bacteria</taxon>
        <taxon>Pseudomonadati</taxon>
        <taxon>Bacteroidota</taxon>
        <taxon>Bacteroidia</taxon>
        <taxon>Marinilabiliales</taxon>
        <taxon>Marinilabiliaceae</taxon>
        <taxon>Alkalitalea</taxon>
    </lineage>
</organism>
<proteinExistence type="predicted"/>
<accession>A0A1T5EV50</accession>
<protein>
    <submittedName>
        <fullName evidence="2">Uncharacterized protein</fullName>
    </submittedName>
</protein>